<accession>A0A699S5A2</accession>
<protein>
    <submittedName>
        <fullName evidence="2">Uncharacterized protein</fullName>
    </submittedName>
</protein>
<evidence type="ECO:0000256" key="1">
    <source>
        <dbReference type="SAM" id="MobiDB-lite"/>
    </source>
</evidence>
<proteinExistence type="predicted"/>
<feature type="compositionally biased region" description="Polar residues" evidence="1">
    <location>
        <begin position="111"/>
        <end position="131"/>
    </location>
</feature>
<feature type="compositionally biased region" description="Acidic residues" evidence="1">
    <location>
        <begin position="75"/>
        <end position="107"/>
    </location>
</feature>
<dbReference type="AlphaFoldDB" id="A0A699S5A2"/>
<comment type="caution">
    <text evidence="2">The sequence shown here is derived from an EMBL/GenBank/DDBJ whole genome shotgun (WGS) entry which is preliminary data.</text>
</comment>
<reference evidence="2" key="1">
    <citation type="journal article" date="2019" name="Sci. Rep.">
        <title>Draft genome of Tanacetum cinerariifolium, the natural source of mosquito coil.</title>
        <authorList>
            <person name="Yamashiro T."/>
            <person name="Shiraishi A."/>
            <person name="Satake H."/>
            <person name="Nakayama K."/>
        </authorList>
    </citation>
    <scope>NUCLEOTIDE SEQUENCE</scope>
</reference>
<sequence>LHTSSPPLLLPSTSHRVDVLEVTLPPQKRLCISLGLRFKVGESSSVPTARPTGGFRADYGFEDPEEDLTNYLIDGGDDDDNDDGSSDDDEDDDDVEEDEDEEEEEEEHPTPTDSISPPSVYRTTSRISIPV</sequence>
<organism evidence="2">
    <name type="scientific">Tanacetum cinerariifolium</name>
    <name type="common">Dalmatian daisy</name>
    <name type="synonym">Chrysanthemum cinerariifolium</name>
    <dbReference type="NCBI Taxonomy" id="118510"/>
    <lineage>
        <taxon>Eukaryota</taxon>
        <taxon>Viridiplantae</taxon>
        <taxon>Streptophyta</taxon>
        <taxon>Embryophyta</taxon>
        <taxon>Tracheophyta</taxon>
        <taxon>Spermatophyta</taxon>
        <taxon>Magnoliopsida</taxon>
        <taxon>eudicotyledons</taxon>
        <taxon>Gunneridae</taxon>
        <taxon>Pentapetalae</taxon>
        <taxon>asterids</taxon>
        <taxon>campanulids</taxon>
        <taxon>Asterales</taxon>
        <taxon>Asteraceae</taxon>
        <taxon>Asteroideae</taxon>
        <taxon>Anthemideae</taxon>
        <taxon>Anthemidinae</taxon>
        <taxon>Tanacetum</taxon>
    </lineage>
</organism>
<gene>
    <name evidence="2" type="ORF">Tci_864208</name>
</gene>
<evidence type="ECO:0000313" key="2">
    <source>
        <dbReference type="EMBL" id="GFC92238.1"/>
    </source>
</evidence>
<feature type="region of interest" description="Disordered" evidence="1">
    <location>
        <begin position="41"/>
        <end position="131"/>
    </location>
</feature>
<name>A0A699S5A2_TANCI</name>
<dbReference type="EMBL" id="BKCJ011136533">
    <property type="protein sequence ID" value="GFC92238.1"/>
    <property type="molecule type" value="Genomic_DNA"/>
</dbReference>
<feature type="non-terminal residue" evidence="2">
    <location>
        <position position="1"/>
    </location>
</feature>